<dbReference type="RefSeq" id="WP_329775294.1">
    <property type="nucleotide sequence ID" value="NZ_JAYDYW010000006.1"/>
</dbReference>
<keyword evidence="13" id="KW-1185">Reference proteome</keyword>
<evidence type="ECO:0000256" key="11">
    <source>
        <dbReference type="HAMAP-Rule" id="MF_00468"/>
    </source>
</evidence>
<evidence type="ECO:0000256" key="8">
    <source>
        <dbReference type="ARBA" id="ARBA00023032"/>
    </source>
</evidence>
<evidence type="ECO:0000256" key="4">
    <source>
        <dbReference type="ARBA" id="ARBA00022519"/>
    </source>
</evidence>
<evidence type="ECO:0000256" key="1">
    <source>
        <dbReference type="ARBA" id="ARBA00004141"/>
    </source>
</evidence>
<evidence type="ECO:0000256" key="5">
    <source>
        <dbReference type="ARBA" id="ARBA00022605"/>
    </source>
</evidence>
<dbReference type="PANTHER" id="PTHR37468">
    <property type="entry name" value="SULFATE TRANSPORTER CYSZ"/>
    <property type="match status" value="1"/>
</dbReference>
<dbReference type="NCBIfam" id="NF003433">
    <property type="entry name" value="PRK04949.1"/>
    <property type="match status" value="1"/>
</dbReference>
<evidence type="ECO:0000256" key="9">
    <source>
        <dbReference type="ARBA" id="ARBA00023136"/>
    </source>
</evidence>
<keyword evidence="8 11" id="KW-0764">Sulfate transport</keyword>
<comment type="caution">
    <text evidence="12">The sequence shown here is derived from an EMBL/GenBank/DDBJ whole genome shotgun (WGS) entry which is preliminary data.</text>
</comment>
<dbReference type="InterPro" id="IPR059112">
    <property type="entry name" value="CysZ/EI24"/>
</dbReference>
<comment type="function">
    <text evidence="11">High affinity, high specificity proton-dependent sulfate transporter, which mediates sulfate uptake. Provides the sulfur source for the cysteine synthesis pathway.</text>
</comment>
<evidence type="ECO:0000256" key="10">
    <source>
        <dbReference type="ARBA" id="ARBA00023192"/>
    </source>
</evidence>
<feature type="transmembrane region" description="Helical" evidence="11">
    <location>
        <begin position="208"/>
        <end position="241"/>
    </location>
</feature>
<evidence type="ECO:0000256" key="3">
    <source>
        <dbReference type="ARBA" id="ARBA00022475"/>
    </source>
</evidence>
<reference evidence="13" key="1">
    <citation type="submission" date="2023-07" db="EMBL/GenBank/DDBJ databases">
        <title>Draft genome sequence of Agarivorans aestuarii strain ZMCS4, a CAZymes producing bacteria isolated from the marine brown algae Clodostephus spongiosus.</title>
        <authorList>
            <person name="Lorente B."/>
            <person name="Cabral C."/>
            <person name="Frias J."/>
            <person name="Faria J."/>
            <person name="Toubarro D."/>
        </authorList>
    </citation>
    <scope>NUCLEOTIDE SEQUENCE [LARGE SCALE GENOMIC DNA]</scope>
    <source>
        <strain evidence="13">ZMCS4</strain>
    </source>
</reference>
<keyword evidence="9 11" id="KW-0472">Membrane</keyword>
<keyword evidence="7 11" id="KW-1133">Transmembrane helix</keyword>
<feature type="transmembrane region" description="Helical" evidence="11">
    <location>
        <begin position="142"/>
        <end position="162"/>
    </location>
</feature>
<keyword evidence="5 11" id="KW-0028">Amino-acid biosynthesis</keyword>
<dbReference type="Pfam" id="PF07264">
    <property type="entry name" value="EI24"/>
    <property type="match status" value="1"/>
</dbReference>
<evidence type="ECO:0000256" key="7">
    <source>
        <dbReference type="ARBA" id="ARBA00022989"/>
    </source>
</evidence>
<protein>
    <recommendedName>
        <fullName evidence="11">Sulfate transporter CysZ</fullName>
    </recommendedName>
</protein>
<evidence type="ECO:0000256" key="6">
    <source>
        <dbReference type="ARBA" id="ARBA00022692"/>
    </source>
</evidence>
<name>A0ABU7G4B0_9ALTE</name>
<proteinExistence type="inferred from homology"/>
<keyword evidence="3 11" id="KW-1003">Cell membrane</keyword>
<evidence type="ECO:0000313" key="13">
    <source>
        <dbReference type="Proteomes" id="UP001310248"/>
    </source>
</evidence>
<sequence length="253" mass="29000">MTQHSLASRSGISYIAQGFGLITQPGLRLFVMIPLLANILLFGAAFYFLYQQLGTWVQQIVDYLPSWLDWLSWLIWPSAIIAILMVFGFTFSIIGNWIAAPFNGLLAEKVEMHLSGKKVDDMSIVDLIKDLPRIFSRELQKLWYWLPKALGLLLLFLIPAIGQTVAPILWFLFCAWMMCIQYIDYPFDNHRIPFATMRDQLKQDRIRNSGFGAIVLFFSTVPLLNLIIMPVAVCGATAIWVDSYRDQLIEEKQ</sequence>
<dbReference type="PANTHER" id="PTHR37468:SF1">
    <property type="entry name" value="SULFATE TRANSPORTER CYSZ"/>
    <property type="match status" value="1"/>
</dbReference>
<organism evidence="12 13">
    <name type="scientific">Agarivorans aestuarii</name>
    <dbReference type="NCBI Taxonomy" id="1563703"/>
    <lineage>
        <taxon>Bacteria</taxon>
        <taxon>Pseudomonadati</taxon>
        <taxon>Pseudomonadota</taxon>
        <taxon>Gammaproteobacteria</taxon>
        <taxon>Alteromonadales</taxon>
        <taxon>Alteromonadaceae</taxon>
        <taxon>Agarivorans</taxon>
    </lineage>
</organism>
<accession>A0ABU7G4B0</accession>
<keyword evidence="2 11" id="KW-0813">Transport</keyword>
<comment type="subcellular location">
    <subcellularLocation>
        <location evidence="11">Cell inner membrane</location>
        <topology evidence="11">Multi-pass membrane protein</topology>
    </subcellularLocation>
    <subcellularLocation>
        <location evidence="1">Membrane</location>
        <topology evidence="1">Multi-pass membrane protein</topology>
    </subcellularLocation>
</comment>
<gene>
    <name evidence="11 12" type="primary">cysZ</name>
    <name evidence="12" type="ORF">SNR37_003552</name>
</gene>
<dbReference type="InterPro" id="IPR050480">
    <property type="entry name" value="CysZ-like"/>
</dbReference>
<dbReference type="EMBL" id="JAYDYW010000006">
    <property type="protein sequence ID" value="MEE1674120.1"/>
    <property type="molecule type" value="Genomic_DNA"/>
</dbReference>
<feature type="transmembrane region" description="Helical" evidence="11">
    <location>
        <begin position="70"/>
        <end position="99"/>
    </location>
</feature>
<keyword evidence="6 11" id="KW-0812">Transmembrane</keyword>
<keyword evidence="4 11" id="KW-0997">Cell inner membrane</keyword>
<dbReference type="Proteomes" id="UP001310248">
    <property type="component" value="Unassembled WGS sequence"/>
</dbReference>
<evidence type="ECO:0000256" key="2">
    <source>
        <dbReference type="ARBA" id="ARBA00022448"/>
    </source>
</evidence>
<keyword evidence="10 11" id="KW-0198">Cysteine biosynthesis</keyword>
<feature type="transmembrane region" description="Helical" evidence="11">
    <location>
        <begin position="29"/>
        <end position="50"/>
    </location>
</feature>
<evidence type="ECO:0000313" key="12">
    <source>
        <dbReference type="EMBL" id="MEE1674120.1"/>
    </source>
</evidence>
<dbReference type="InterPro" id="IPR022985">
    <property type="entry name" value="Sulfate_CysZ"/>
</dbReference>
<comment type="similarity">
    <text evidence="11">Belongs to the CysZ family.</text>
</comment>
<dbReference type="HAMAP" id="MF_00468">
    <property type="entry name" value="CysZ"/>
    <property type="match status" value="1"/>
</dbReference>